<dbReference type="CDD" id="cd00086">
    <property type="entry name" value="homeodomain"/>
    <property type="match status" value="1"/>
</dbReference>
<evidence type="ECO:0000256" key="6">
    <source>
        <dbReference type="RuleBase" id="RU000682"/>
    </source>
</evidence>
<feature type="DNA-binding region" description="Homeobox" evidence="5">
    <location>
        <begin position="60"/>
        <end position="119"/>
    </location>
</feature>
<evidence type="ECO:0000256" key="2">
    <source>
        <dbReference type="ARBA" id="ARBA00023125"/>
    </source>
</evidence>
<dbReference type="GO" id="GO:0000976">
    <property type="term" value="F:transcription cis-regulatory region binding"/>
    <property type="evidence" value="ECO:0007669"/>
    <property type="project" value="TreeGrafter"/>
</dbReference>
<dbReference type="InterPro" id="IPR051775">
    <property type="entry name" value="Homeobox_domain"/>
</dbReference>
<feature type="compositionally biased region" description="Low complexity" evidence="7">
    <location>
        <begin position="171"/>
        <end position="183"/>
    </location>
</feature>
<dbReference type="AlphaFoldDB" id="A0AAJ0FIK8"/>
<feature type="compositionally biased region" description="Polar residues" evidence="7">
    <location>
        <begin position="231"/>
        <end position="246"/>
    </location>
</feature>
<dbReference type="Proteomes" id="UP001244011">
    <property type="component" value="Unassembled WGS sequence"/>
</dbReference>
<keyword evidence="4 5" id="KW-0539">Nucleus</keyword>
<dbReference type="GeneID" id="85310505"/>
<sequence length="632" mass="67029">MDGHASSSPSPSSPDPHNNAVPERQSPTTGTDDSHESLLQSSQPSLPESGSQGLASERHPKGKRKRTAAKDKAVLEAAYNANPKPDKTARLELVTRVSLNEKEVQIWFQNRRQNDRRKSRPLSPQEIAALRYGGMQILSSDPMPYNSSEALDASNSSPGHRLSLTGRESTSPAASDAGHASSSDEAEKNAGETGQTMPENSQPNEPSPLGVESSDDSLHLSRSFASSVGYLSNRWNPGSSFSTPSTLGHRAGDDSVRLEPFRPSTCSSARSSCSLPPLPNSQSSNARISLSLEGKAEVISTVPSPPHLPLPRPTGESMSSIAPIRRPSLQRSHSVQPVVTLPPISTLTGSLPTSGPRALPPRLTRGRSRDVHAWEFCCDADNQEDLLTAQAKHESSGSAIAVISLLRSTSSTGSTGGPLQPSSSSKRNAPLGKALARPGMAKKRRLSRASSSVAKLQTSFAGEKNIPAPRIKEESGGVGGKDNVVVLRSPAGSDSDKENWSPDEEGNPQHRLQRRSQPQVPGGGRQPLPSGTTATQQANSRRALGRPLQEHRGPPLLSANRANTAPTPSLRAGKGRHSPLEIFEDSGGRSSPTPGVPDDEVERFMRGEVSPSKKGDVDAVAGLLSLSQGNWR</sequence>
<feature type="domain" description="Homeobox" evidence="8">
    <location>
        <begin position="58"/>
        <end position="118"/>
    </location>
</feature>
<dbReference type="Pfam" id="PF00046">
    <property type="entry name" value="Homeodomain"/>
    <property type="match status" value="1"/>
</dbReference>
<keyword evidence="3 5" id="KW-0371">Homeobox</keyword>
<feature type="compositionally biased region" description="Polar residues" evidence="7">
    <location>
        <begin position="529"/>
        <end position="540"/>
    </location>
</feature>
<feature type="compositionally biased region" description="Low complexity" evidence="7">
    <location>
        <begin position="37"/>
        <end position="53"/>
    </location>
</feature>
<feature type="compositionally biased region" description="Polar residues" evidence="7">
    <location>
        <begin position="145"/>
        <end position="158"/>
    </location>
</feature>
<feature type="region of interest" description="Disordered" evidence="7">
    <location>
        <begin position="410"/>
        <end position="601"/>
    </location>
</feature>
<dbReference type="InterPro" id="IPR017970">
    <property type="entry name" value="Homeobox_CS"/>
</dbReference>
<dbReference type="SUPFAM" id="SSF46689">
    <property type="entry name" value="Homeodomain-like"/>
    <property type="match status" value="1"/>
</dbReference>
<dbReference type="InterPro" id="IPR009057">
    <property type="entry name" value="Homeodomain-like_sf"/>
</dbReference>
<comment type="caution">
    <text evidence="9">The sequence shown here is derived from an EMBL/GenBank/DDBJ whole genome shotgun (WGS) entry which is preliminary data.</text>
</comment>
<gene>
    <name evidence="9" type="ORF">QBC33DRAFT_531698</name>
</gene>
<evidence type="ECO:0000256" key="4">
    <source>
        <dbReference type="ARBA" id="ARBA00023242"/>
    </source>
</evidence>
<evidence type="ECO:0000256" key="5">
    <source>
        <dbReference type="PROSITE-ProRule" id="PRU00108"/>
    </source>
</evidence>
<feature type="compositionally biased region" description="Low complexity" evidence="7">
    <location>
        <begin position="1"/>
        <end position="10"/>
    </location>
</feature>
<feature type="region of interest" description="Disordered" evidence="7">
    <location>
        <begin position="231"/>
        <end position="285"/>
    </location>
</feature>
<feature type="compositionally biased region" description="Basic and acidic residues" evidence="7">
    <location>
        <begin position="250"/>
        <end position="260"/>
    </location>
</feature>
<dbReference type="RefSeq" id="XP_060285919.1">
    <property type="nucleotide sequence ID" value="XM_060427318.1"/>
</dbReference>
<dbReference type="SMART" id="SM00389">
    <property type="entry name" value="HOX"/>
    <property type="match status" value="1"/>
</dbReference>
<evidence type="ECO:0000313" key="10">
    <source>
        <dbReference type="Proteomes" id="UP001244011"/>
    </source>
</evidence>
<feature type="compositionally biased region" description="Low complexity" evidence="7">
    <location>
        <begin position="410"/>
        <end position="425"/>
    </location>
</feature>
<reference evidence="9" key="1">
    <citation type="submission" date="2023-06" db="EMBL/GenBank/DDBJ databases">
        <title>Genome-scale phylogeny and comparative genomics of the fungal order Sordariales.</title>
        <authorList>
            <consortium name="Lawrence Berkeley National Laboratory"/>
            <person name="Hensen N."/>
            <person name="Bonometti L."/>
            <person name="Westerberg I."/>
            <person name="Brannstrom I.O."/>
            <person name="Guillou S."/>
            <person name="Cros-Aarteil S."/>
            <person name="Calhoun S."/>
            <person name="Haridas S."/>
            <person name="Kuo A."/>
            <person name="Mondo S."/>
            <person name="Pangilinan J."/>
            <person name="Riley R."/>
            <person name="Labutti K."/>
            <person name="Andreopoulos B."/>
            <person name="Lipzen A."/>
            <person name="Chen C."/>
            <person name="Yanf M."/>
            <person name="Daum C."/>
            <person name="Ng V."/>
            <person name="Clum A."/>
            <person name="Steindorff A."/>
            <person name="Ohm R."/>
            <person name="Martin F."/>
            <person name="Silar P."/>
            <person name="Natvig D."/>
            <person name="Lalanne C."/>
            <person name="Gautier V."/>
            <person name="Ament-Velasquez S.L."/>
            <person name="Kruys A."/>
            <person name="Hutchinson M.I."/>
            <person name="Powell A.J."/>
            <person name="Barry K."/>
            <person name="Miller A.N."/>
            <person name="Grigoriev I.V."/>
            <person name="Debuchy R."/>
            <person name="Gladieux P."/>
            <person name="Thoren M.H."/>
            <person name="Johannesson H."/>
        </authorList>
    </citation>
    <scope>NUCLEOTIDE SEQUENCE</scope>
    <source>
        <strain evidence="9">8032-3</strain>
    </source>
</reference>
<feature type="region of interest" description="Disordered" evidence="7">
    <location>
        <begin position="102"/>
        <end position="218"/>
    </location>
</feature>
<dbReference type="PANTHER" id="PTHR24323:SF7">
    <property type="entry name" value="HOMEOBOX DOMAIN-CONTAINING PROTEIN"/>
    <property type="match status" value="1"/>
</dbReference>
<dbReference type="EMBL" id="MU839002">
    <property type="protein sequence ID" value="KAK1769706.1"/>
    <property type="molecule type" value="Genomic_DNA"/>
</dbReference>
<accession>A0AAJ0FIK8</accession>
<keyword evidence="10" id="KW-1185">Reference proteome</keyword>
<keyword evidence="2 5" id="KW-0238">DNA-binding</keyword>
<dbReference type="Gene3D" id="1.10.10.60">
    <property type="entry name" value="Homeodomain-like"/>
    <property type="match status" value="1"/>
</dbReference>
<feature type="compositionally biased region" description="Low complexity" evidence="7">
    <location>
        <begin position="262"/>
        <end position="285"/>
    </location>
</feature>
<feature type="compositionally biased region" description="Polar residues" evidence="7">
    <location>
        <begin position="192"/>
        <end position="204"/>
    </location>
</feature>
<evidence type="ECO:0000256" key="1">
    <source>
        <dbReference type="ARBA" id="ARBA00004123"/>
    </source>
</evidence>
<organism evidence="9 10">
    <name type="scientific">Phialemonium atrogriseum</name>
    <dbReference type="NCBI Taxonomy" id="1093897"/>
    <lineage>
        <taxon>Eukaryota</taxon>
        <taxon>Fungi</taxon>
        <taxon>Dikarya</taxon>
        <taxon>Ascomycota</taxon>
        <taxon>Pezizomycotina</taxon>
        <taxon>Sordariomycetes</taxon>
        <taxon>Sordariomycetidae</taxon>
        <taxon>Cephalothecales</taxon>
        <taxon>Cephalothecaceae</taxon>
        <taxon>Phialemonium</taxon>
    </lineage>
</organism>
<proteinExistence type="predicted"/>
<protein>
    <recommendedName>
        <fullName evidence="8">Homeobox domain-containing protein</fullName>
    </recommendedName>
</protein>
<comment type="subcellular location">
    <subcellularLocation>
        <location evidence="1 5 6">Nucleus</location>
    </subcellularLocation>
</comment>
<evidence type="ECO:0000256" key="3">
    <source>
        <dbReference type="ARBA" id="ARBA00023155"/>
    </source>
</evidence>
<evidence type="ECO:0000313" key="9">
    <source>
        <dbReference type="EMBL" id="KAK1769706.1"/>
    </source>
</evidence>
<dbReference type="GO" id="GO:0000981">
    <property type="term" value="F:DNA-binding transcription factor activity, RNA polymerase II-specific"/>
    <property type="evidence" value="ECO:0007669"/>
    <property type="project" value="InterPro"/>
</dbReference>
<evidence type="ECO:0000256" key="7">
    <source>
        <dbReference type="SAM" id="MobiDB-lite"/>
    </source>
</evidence>
<feature type="region of interest" description="Disordered" evidence="7">
    <location>
        <begin position="1"/>
        <end position="87"/>
    </location>
</feature>
<dbReference type="InterPro" id="IPR001356">
    <property type="entry name" value="HD"/>
</dbReference>
<dbReference type="PROSITE" id="PS50071">
    <property type="entry name" value="HOMEOBOX_2"/>
    <property type="match status" value="1"/>
</dbReference>
<dbReference type="PROSITE" id="PS00027">
    <property type="entry name" value="HOMEOBOX_1"/>
    <property type="match status" value="1"/>
</dbReference>
<name>A0AAJ0FIK8_9PEZI</name>
<dbReference type="PANTHER" id="PTHR24323">
    <property type="entry name" value="CEH-10 HOMEODOMAIN-CONTAINING HOMOLOG"/>
    <property type="match status" value="1"/>
</dbReference>
<evidence type="ECO:0000259" key="8">
    <source>
        <dbReference type="PROSITE" id="PS50071"/>
    </source>
</evidence>
<dbReference type="GO" id="GO:0005634">
    <property type="term" value="C:nucleus"/>
    <property type="evidence" value="ECO:0007669"/>
    <property type="project" value="UniProtKB-SubCell"/>
</dbReference>